<protein>
    <submittedName>
        <fullName evidence="2">Uncharacterized protein</fullName>
    </submittedName>
</protein>
<name>J3MX19_ORYBR</name>
<dbReference type="Proteomes" id="UP000006038">
    <property type="component" value="Chromosome 9"/>
</dbReference>
<dbReference type="HOGENOM" id="CLU_2609895_0_0_1"/>
<keyword evidence="1" id="KW-1133">Transmembrane helix</keyword>
<organism evidence="2">
    <name type="scientific">Oryza brachyantha</name>
    <name type="common">malo sina</name>
    <dbReference type="NCBI Taxonomy" id="4533"/>
    <lineage>
        <taxon>Eukaryota</taxon>
        <taxon>Viridiplantae</taxon>
        <taxon>Streptophyta</taxon>
        <taxon>Embryophyta</taxon>
        <taxon>Tracheophyta</taxon>
        <taxon>Spermatophyta</taxon>
        <taxon>Magnoliopsida</taxon>
        <taxon>Liliopsida</taxon>
        <taxon>Poales</taxon>
        <taxon>Poaceae</taxon>
        <taxon>BOP clade</taxon>
        <taxon>Oryzoideae</taxon>
        <taxon>Oryzeae</taxon>
        <taxon>Oryzinae</taxon>
        <taxon>Oryza</taxon>
    </lineage>
</organism>
<dbReference type="Gramene" id="OB09G15480.1">
    <property type="protein sequence ID" value="OB09G15480.1"/>
    <property type="gene ID" value="OB09G15480"/>
</dbReference>
<dbReference type="EnsemblPlants" id="OB09G15480.1">
    <property type="protein sequence ID" value="OB09G15480.1"/>
    <property type="gene ID" value="OB09G15480"/>
</dbReference>
<dbReference type="AlphaFoldDB" id="J3MX19"/>
<proteinExistence type="predicted"/>
<accession>J3MX19</accession>
<reference evidence="2" key="1">
    <citation type="journal article" date="2013" name="Nat. Commun.">
        <title>Whole-genome sequencing of Oryza brachyantha reveals mechanisms underlying Oryza genome evolution.</title>
        <authorList>
            <person name="Chen J."/>
            <person name="Huang Q."/>
            <person name="Gao D."/>
            <person name="Wang J."/>
            <person name="Lang Y."/>
            <person name="Liu T."/>
            <person name="Li B."/>
            <person name="Bai Z."/>
            <person name="Luis Goicoechea J."/>
            <person name="Liang C."/>
            <person name="Chen C."/>
            <person name="Zhang W."/>
            <person name="Sun S."/>
            <person name="Liao Y."/>
            <person name="Zhang X."/>
            <person name="Yang L."/>
            <person name="Song C."/>
            <person name="Wang M."/>
            <person name="Shi J."/>
            <person name="Liu G."/>
            <person name="Liu J."/>
            <person name="Zhou H."/>
            <person name="Zhou W."/>
            <person name="Yu Q."/>
            <person name="An N."/>
            <person name="Chen Y."/>
            <person name="Cai Q."/>
            <person name="Wang B."/>
            <person name="Liu B."/>
            <person name="Min J."/>
            <person name="Huang Y."/>
            <person name="Wu H."/>
            <person name="Li Z."/>
            <person name="Zhang Y."/>
            <person name="Yin Y."/>
            <person name="Song W."/>
            <person name="Jiang J."/>
            <person name="Jackson S.A."/>
            <person name="Wing R.A."/>
            <person name="Wang J."/>
            <person name="Chen M."/>
        </authorList>
    </citation>
    <scope>NUCLEOTIDE SEQUENCE [LARGE SCALE GENOMIC DNA]</scope>
    <source>
        <strain evidence="2">cv. IRGC 101232</strain>
    </source>
</reference>
<evidence type="ECO:0000313" key="2">
    <source>
        <dbReference type="EnsemblPlants" id="OB09G15480.1"/>
    </source>
</evidence>
<keyword evidence="1" id="KW-0812">Transmembrane</keyword>
<reference evidence="2" key="2">
    <citation type="submission" date="2013-04" db="UniProtKB">
        <authorList>
            <consortium name="EnsemblPlants"/>
        </authorList>
    </citation>
    <scope>IDENTIFICATION</scope>
</reference>
<evidence type="ECO:0000256" key="1">
    <source>
        <dbReference type="SAM" id="Phobius"/>
    </source>
</evidence>
<keyword evidence="3" id="KW-1185">Reference proteome</keyword>
<keyword evidence="1" id="KW-0472">Membrane</keyword>
<evidence type="ECO:0000313" key="3">
    <source>
        <dbReference type="Proteomes" id="UP000006038"/>
    </source>
</evidence>
<sequence length="79" mass="8748">MGASTPRHHLSSQPLPLLTKRIFTYALYALLPLAVLHYLLFSPRPPAPPPLAAVSSPPHGDRTLSVLRFLVTSVRRRGR</sequence>
<feature type="transmembrane region" description="Helical" evidence="1">
    <location>
        <begin position="22"/>
        <end position="41"/>
    </location>
</feature>